<dbReference type="Gene3D" id="3.60.70.12">
    <property type="entry name" value="L-amino peptidase D-ALA esterase/amidase"/>
    <property type="match status" value="1"/>
</dbReference>
<keyword evidence="2" id="KW-0645">Protease</keyword>
<dbReference type="AlphaFoldDB" id="A0A160TQH7"/>
<dbReference type="Pfam" id="PF03576">
    <property type="entry name" value="Peptidase_S58"/>
    <property type="match status" value="1"/>
</dbReference>
<dbReference type="CDD" id="cd02253">
    <property type="entry name" value="DmpA"/>
    <property type="match status" value="1"/>
</dbReference>
<proteinExistence type="inferred from homology"/>
<dbReference type="SUPFAM" id="SSF56266">
    <property type="entry name" value="DmpA/ArgJ-like"/>
    <property type="match status" value="1"/>
</dbReference>
<dbReference type="InterPro" id="IPR005321">
    <property type="entry name" value="Peptidase_S58_DmpA"/>
</dbReference>
<dbReference type="EMBL" id="CZRL01000064">
    <property type="protein sequence ID" value="CUS51483.1"/>
    <property type="molecule type" value="Genomic_DNA"/>
</dbReference>
<evidence type="ECO:0000256" key="1">
    <source>
        <dbReference type="ARBA" id="ARBA00007068"/>
    </source>
</evidence>
<protein>
    <submittedName>
        <fullName evidence="2">D-aminopeptidase</fullName>
        <ecNumber evidence="2">3.4.11.19</ecNumber>
    </submittedName>
</protein>
<keyword evidence="2" id="KW-0378">Hydrolase</keyword>
<gene>
    <name evidence="2" type="ORF">MGWOODY_XGa2317</name>
</gene>
<organism evidence="2">
    <name type="scientific">hydrothermal vent metagenome</name>
    <dbReference type="NCBI Taxonomy" id="652676"/>
    <lineage>
        <taxon>unclassified sequences</taxon>
        <taxon>metagenomes</taxon>
        <taxon>ecological metagenomes</taxon>
    </lineage>
</organism>
<dbReference type="GO" id="GO:0004177">
    <property type="term" value="F:aminopeptidase activity"/>
    <property type="evidence" value="ECO:0007669"/>
    <property type="project" value="UniProtKB-KW"/>
</dbReference>
<accession>A0A160TQH7</accession>
<keyword evidence="2" id="KW-0031">Aminopeptidase</keyword>
<reference evidence="2" key="1">
    <citation type="submission" date="2015-10" db="EMBL/GenBank/DDBJ databases">
        <authorList>
            <person name="Gilbert D.G."/>
        </authorList>
    </citation>
    <scope>NUCLEOTIDE SEQUENCE</scope>
</reference>
<dbReference type="EC" id="3.4.11.19" evidence="2"/>
<dbReference type="InterPro" id="IPR016117">
    <property type="entry name" value="ArgJ-like_dom_sf"/>
</dbReference>
<dbReference type="PANTHER" id="PTHR36512">
    <property type="entry name" value="D-AMINOPEPTIDASE"/>
    <property type="match status" value="1"/>
</dbReference>
<name>A0A160TQH7_9ZZZZ</name>
<evidence type="ECO:0000313" key="2">
    <source>
        <dbReference type="EMBL" id="CUS51483.1"/>
    </source>
</evidence>
<dbReference type="PANTHER" id="PTHR36512:SF3">
    <property type="entry name" value="BLR5678 PROTEIN"/>
    <property type="match status" value="1"/>
</dbReference>
<sequence length="369" mass="39532">MTKSRGRTLGLDFPGNPGTNNAITDVAGVAVGYSTVIEGEETLQPGKGPVRTGVTAILPKGHDPEPHPVWAGAYALNGNGEMTGTHWIHDGGYLIGPVCITNTHSVGIVHHAAVRWIIETYRQTWGEEHLWAMPVVAETYDGVLNDINGQHLTESHALDAMRSAKSGPVAEGNVGGGTGMICYEFKGGTGTSSRRINIDGQDFTVAALVQANHGIRPWLTILGVPVGRHLTDDRLLPRHEQGSIIVILATDIPMMPHQLNRLARRAAIGIGRGGTPGGNGSGDIFLAFSVANPMPLSRIDQAFLSFDWVNDEQCDPIYLAAVESVEEAVVNALLAAEDMTTLRPAGHICRALDHDQLLAIMKQYGRNCR</sequence>
<comment type="similarity">
    <text evidence="1">Belongs to the peptidase S58 family.</text>
</comment>